<dbReference type="OrthoDB" id="4356562at2759"/>
<dbReference type="AlphaFoldDB" id="I2FRI0"/>
<sequence length="154" mass="16200">MSSYTSAIASLRGVSSSGAASRVLMCGEPCRSVCGDSCMVHPLSDRIASSSASRSVAIALMLHIIGLSVHYNCEARTLSIDQNGYIEGVLTKFGMSKAWTALTPAMETINTLGPQEADVTSAKEVHHFALLVGSLLWIAQGSRPNIAFAIGHCT</sequence>
<dbReference type="Proteomes" id="UP000006174">
    <property type="component" value="Unassembled WGS sequence"/>
</dbReference>
<dbReference type="STRING" id="1128400.I2FRI0"/>
<proteinExistence type="predicted"/>
<dbReference type="EMBL" id="CAGI01000145">
    <property type="protein sequence ID" value="CCF49523.1"/>
    <property type="molecule type" value="Genomic_DNA"/>
</dbReference>
<comment type="caution">
    <text evidence="1">The sequence shown here is derived from an EMBL/GenBank/DDBJ whole genome shotgun (WGS) entry which is preliminary data.</text>
</comment>
<protein>
    <submittedName>
        <fullName evidence="1">Uncharacterized protein</fullName>
    </submittedName>
</protein>
<gene>
    <name evidence="1" type="ORF">UHOR_07505</name>
</gene>
<keyword evidence="2" id="KW-1185">Reference proteome</keyword>
<name>I2FRI0_USTHO</name>
<reference evidence="1 2" key="1">
    <citation type="journal article" date="2012" name="Plant Cell">
        <title>Genome comparison of barley and maize smut fungi reveals targeted loss of RNA silencing components and species-specific presence of transposable elements.</title>
        <authorList>
            <person name="Laurie J.D."/>
            <person name="Ali S."/>
            <person name="Linning R."/>
            <person name="Mannhaupt G."/>
            <person name="Wong P."/>
            <person name="Gueldener U."/>
            <person name="Muensterkoetter M."/>
            <person name="Moore R."/>
            <person name="Kahmann R."/>
            <person name="Bakkeren G."/>
            <person name="Schirawski J."/>
        </authorList>
    </citation>
    <scope>NUCLEOTIDE SEQUENCE [LARGE SCALE GENOMIC DNA]</scope>
    <source>
        <strain evidence="2">Uh4875-4</strain>
    </source>
</reference>
<organism evidence="1 2">
    <name type="scientific">Ustilago hordei</name>
    <name type="common">Barley covered smut fungus</name>
    <dbReference type="NCBI Taxonomy" id="120017"/>
    <lineage>
        <taxon>Eukaryota</taxon>
        <taxon>Fungi</taxon>
        <taxon>Dikarya</taxon>
        <taxon>Basidiomycota</taxon>
        <taxon>Ustilaginomycotina</taxon>
        <taxon>Ustilaginomycetes</taxon>
        <taxon>Ustilaginales</taxon>
        <taxon>Ustilaginaceae</taxon>
        <taxon>Ustilago</taxon>
    </lineage>
</organism>
<evidence type="ECO:0000313" key="1">
    <source>
        <dbReference type="EMBL" id="CCF49523.1"/>
    </source>
</evidence>
<accession>I2FRI0</accession>
<dbReference type="HOGENOM" id="CLU_1705567_0_0_1"/>
<evidence type="ECO:0000313" key="2">
    <source>
        <dbReference type="Proteomes" id="UP000006174"/>
    </source>
</evidence>